<dbReference type="KEGG" id="lab:LA76x_0755"/>
<reference evidence="2 3" key="1">
    <citation type="journal article" date="2015" name="BMC Genomics">
        <title>Comparative genomics and metabolic profiling of the genus Lysobacter.</title>
        <authorList>
            <person name="de Bruijn I."/>
            <person name="Cheng X."/>
            <person name="de Jager V."/>
            <person name="Exposito R.G."/>
            <person name="Watrous J."/>
            <person name="Patel N."/>
            <person name="Postma J."/>
            <person name="Dorrestein P.C."/>
            <person name="Kobayashi D."/>
            <person name="Raaijmakers J.M."/>
        </authorList>
    </citation>
    <scope>NUCLEOTIDE SEQUENCE [LARGE SCALE GENOMIC DNA]</scope>
    <source>
        <strain evidence="2 3">76</strain>
    </source>
</reference>
<proteinExistence type="predicted"/>
<sequence length="52" mass="5743">MKAKTTTRICGHNRFSVGQSWHEGDGRRTRTFDYNGVTPVPTTRPGAGPAIR</sequence>
<dbReference type="AlphaFoldDB" id="A0A0S2F5W0"/>
<feature type="region of interest" description="Disordered" evidence="1">
    <location>
        <begin position="19"/>
        <end position="52"/>
    </location>
</feature>
<name>A0A0S2F5W0_LYSAN</name>
<protein>
    <submittedName>
        <fullName evidence="2">Uncharacterized protein</fullName>
    </submittedName>
</protein>
<keyword evidence="3" id="KW-1185">Reference proteome</keyword>
<organism evidence="2 3">
    <name type="scientific">Lysobacter antibioticus</name>
    <dbReference type="NCBI Taxonomy" id="84531"/>
    <lineage>
        <taxon>Bacteria</taxon>
        <taxon>Pseudomonadati</taxon>
        <taxon>Pseudomonadota</taxon>
        <taxon>Gammaproteobacteria</taxon>
        <taxon>Lysobacterales</taxon>
        <taxon>Lysobacteraceae</taxon>
        <taxon>Lysobacter</taxon>
    </lineage>
</organism>
<dbReference type="EMBL" id="CP011129">
    <property type="protein sequence ID" value="ALN78916.1"/>
    <property type="molecule type" value="Genomic_DNA"/>
</dbReference>
<gene>
    <name evidence="2" type="ORF">LA76x_0755</name>
</gene>
<accession>A0A0S2F5W0</accession>
<evidence type="ECO:0000313" key="3">
    <source>
        <dbReference type="Proteomes" id="UP000060787"/>
    </source>
</evidence>
<feature type="compositionally biased region" description="Basic and acidic residues" evidence="1">
    <location>
        <begin position="22"/>
        <end position="31"/>
    </location>
</feature>
<evidence type="ECO:0000256" key="1">
    <source>
        <dbReference type="SAM" id="MobiDB-lite"/>
    </source>
</evidence>
<dbReference type="Proteomes" id="UP000060787">
    <property type="component" value="Chromosome"/>
</dbReference>
<evidence type="ECO:0000313" key="2">
    <source>
        <dbReference type="EMBL" id="ALN78916.1"/>
    </source>
</evidence>